<comment type="caution">
    <text evidence="11">Lacks conserved residue(s) required for the propagation of feature annotation.</text>
</comment>
<evidence type="ECO:0000256" key="5">
    <source>
        <dbReference type="ARBA" id="ARBA00022771"/>
    </source>
</evidence>
<feature type="binding site" evidence="11">
    <location>
        <position position="165"/>
    </location>
    <ligand>
        <name>Zn(2+)</name>
        <dbReference type="ChEBI" id="CHEBI:29105"/>
        <label>2</label>
    </ligand>
</feature>
<dbReference type="PRINTS" id="PR00625">
    <property type="entry name" value="JDOMAIN"/>
</dbReference>
<comment type="subunit">
    <text evidence="11">Homodimer.</text>
</comment>
<dbReference type="AlphaFoldDB" id="A0A2T0UJ31"/>
<dbReference type="Gene3D" id="2.10.230.10">
    <property type="entry name" value="Heat shock protein DnaJ, cysteine-rich domain"/>
    <property type="match status" value="1"/>
</dbReference>
<keyword evidence="2 11" id="KW-0235">DNA replication</keyword>
<dbReference type="GO" id="GO:0005737">
    <property type="term" value="C:cytoplasm"/>
    <property type="evidence" value="ECO:0007669"/>
    <property type="project" value="UniProtKB-SubCell"/>
</dbReference>
<dbReference type="PROSITE" id="PS51188">
    <property type="entry name" value="ZF_CR"/>
    <property type="match status" value="1"/>
</dbReference>
<dbReference type="GO" id="GO:0031072">
    <property type="term" value="F:heat shock protein binding"/>
    <property type="evidence" value="ECO:0007669"/>
    <property type="project" value="InterPro"/>
</dbReference>
<dbReference type="InterPro" id="IPR001623">
    <property type="entry name" value="DnaJ_domain"/>
</dbReference>
<comment type="similarity">
    <text evidence="9 11">Belongs to the DnaJ family.</text>
</comment>
<organism evidence="15 16">
    <name type="scientific">Glycomyces artemisiae</name>
    <dbReference type="NCBI Taxonomy" id="1076443"/>
    <lineage>
        <taxon>Bacteria</taxon>
        <taxon>Bacillati</taxon>
        <taxon>Actinomycetota</taxon>
        <taxon>Actinomycetes</taxon>
        <taxon>Glycomycetales</taxon>
        <taxon>Glycomycetaceae</taxon>
        <taxon>Glycomyces</taxon>
    </lineage>
</organism>
<dbReference type="InterPro" id="IPR002939">
    <property type="entry name" value="DnaJ_C"/>
</dbReference>
<dbReference type="GO" id="GO:0051082">
    <property type="term" value="F:unfolded protein binding"/>
    <property type="evidence" value="ECO:0007669"/>
    <property type="project" value="UniProtKB-UniRule"/>
</dbReference>
<comment type="caution">
    <text evidence="15">The sequence shown here is derived from an EMBL/GenBank/DDBJ whole genome shotgun (WGS) entry which is preliminary data.</text>
</comment>
<comment type="subcellular location">
    <subcellularLocation>
        <location evidence="11">Cytoplasm</location>
    </subcellularLocation>
</comment>
<dbReference type="HAMAP" id="MF_01152">
    <property type="entry name" value="DnaJ"/>
    <property type="match status" value="1"/>
</dbReference>
<evidence type="ECO:0000259" key="13">
    <source>
        <dbReference type="PROSITE" id="PS50076"/>
    </source>
</evidence>
<evidence type="ECO:0000256" key="10">
    <source>
        <dbReference type="ARBA" id="ARBA00067609"/>
    </source>
</evidence>
<dbReference type="Pfam" id="PF00226">
    <property type="entry name" value="DnaJ"/>
    <property type="match status" value="1"/>
</dbReference>
<keyword evidence="6 11" id="KW-0862">Zinc</keyword>
<dbReference type="Pfam" id="PF00684">
    <property type="entry name" value="DnaJ_CXXCXGXG"/>
    <property type="match status" value="1"/>
</dbReference>
<sequence length="382" mass="41063">MSIHVAKDYYGILGVERNATEDELKKAYRKLARKYHPDVSDEPDAQERLQEINAAFEVLMDPQKRAIVDAGGDPYARGAAGGGAGAPFMGFEDIMDAFFGGSMGGFGRRGPRSRTRPGNDALLRLDLDLEEVAFGTESTLTVDTAILCDACDGTCTEGSSEPQTCSTCGGSGEVQVVQRTILGQVRTARPCSACSGYGTIITDPCRKCGGEGRVRSRRRITVKVPAGVEDGMRIRLSGEGEVGPGGGPAGDLYVEVHEKPHEVFTREGSDLRCRVRVPMTQAALGTKLTIHTLDDQVEVEVSSGTQPGTIKKVRGHGVPKLRGGGTRGDLYVELDVRTPSKLDAEQEELLRKLASLRDEEIKEVKGGSGFFSRMRDAFNGHA</sequence>
<evidence type="ECO:0000256" key="1">
    <source>
        <dbReference type="ARBA" id="ARBA00022490"/>
    </source>
</evidence>
<accession>A0A2T0UJ31</accession>
<evidence type="ECO:0000256" key="9">
    <source>
        <dbReference type="ARBA" id="ARBA00061004"/>
    </source>
</evidence>
<comment type="cofactor">
    <cofactor evidence="11">
        <name>Zn(2+)</name>
        <dbReference type="ChEBI" id="CHEBI:29105"/>
    </cofactor>
    <text evidence="11">Binds 2 Zn(2+) ions per monomer.</text>
</comment>
<dbReference type="PANTHER" id="PTHR43096:SF48">
    <property type="entry name" value="CHAPERONE PROTEIN DNAJ"/>
    <property type="match status" value="1"/>
</dbReference>
<comment type="function">
    <text evidence="11">Participates actively in the response to hyperosmotic and heat shock by preventing the aggregation of stress-denatured proteins and by disaggregating proteins, also in an autonomous, DnaK-independent fashion. Unfolded proteins bind initially to DnaJ; upon interaction with the DnaJ-bound protein, DnaK hydrolyzes its bound ATP, resulting in the formation of a stable complex. GrpE releases ADP from DnaK; ATP binding to DnaK triggers the release of the substrate protein, thus completing the reaction cycle. Several rounds of ATP-dependent interactions between DnaJ, DnaK and GrpE are required for fully efficient folding. Also involved, together with DnaK and GrpE, in the DNA replication of plasmids through activation of initiation proteins.</text>
</comment>
<dbReference type="GO" id="GO:0005524">
    <property type="term" value="F:ATP binding"/>
    <property type="evidence" value="ECO:0007669"/>
    <property type="project" value="InterPro"/>
</dbReference>
<feature type="zinc finger region" description="CR-type" evidence="12">
    <location>
        <begin position="135"/>
        <end position="217"/>
    </location>
</feature>
<dbReference type="GO" id="GO:0008270">
    <property type="term" value="F:zinc ion binding"/>
    <property type="evidence" value="ECO:0007669"/>
    <property type="project" value="UniProtKB-UniRule"/>
</dbReference>
<keyword evidence="4 11" id="KW-0677">Repeat</keyword>
<evidence type="ECO:0000256" key="4">
    <source>
        <dbReference type="ARBA" id="ARBA00022737"/>
    </source>
</evidence>
<evidence type="ECO:0000256" key="12">
    <source>
        <dbReference type="PROSITE-ProRule" id="PRU00546"/>
    </source>
</evidence>
<dbReference type="FunFam" id="2.60.260.20:FF:000005">
    <property type="entry name" value="Chaperone protein dnaJ 1, mitochondrial"/>
    <property type="match status" value="1"/>
</dbReference>
<dbReference type="CDD" id="cd10747">
    <property type="entry name" value="DnaJ_C"/>
    <property type="match status" value="1"/>
</dbReference>
<dbReference type="InterPro" id="IPR036410">
    <property type="entry name" value="HSP_DnaJ_Cys-rich_dom_sf"/>
</dbReference>
<dbReference type="PANTHER" id="PTHR43096">
    <property type="entry name" value="DNAJ HOMOLOG 1, MITOCHONDRIAL-RELATED"/>
    <property type="match status" value="1"/>
</dbReference>
<feature type="domain" description="J" evidence="13">
    <location>
        <begin position="8"/>
        <end position="72"/>
    </location>
</feature>
<evidence type="ECO:0000313" key="15">
    <source>
        <dbReference type="EMBL" id="PRY57950.1"/>
    </source>
</evidence>
<feature type="domain" description="CR-type" evidence="14">
    <location>
        <begin position="135"/>
        <end position="217"/>
    </location>
</feature>
<keyword evidence="3 11" id="KW-0479">Metal-binding</keyword>
<dbReference type="Proteomes" id="UP000238176">
    <property type="component" value="Unassembled WGS sequence"/>
</dbReference>
<evidence type="ECO:0000256" key="2">
    <source>
        <dbReference type="ARBA" id="ARBA00022705"/>
    </source>
</evidence>
<evidence type="ECO:0000256" key="3">
    <source>
        <dbReference type="ARBA" id="ARBA00022723"/>
    </source>
</evidence>
<dbReference type="SMART" id="SM00271">
    <property type="entry name" value="DnaJ"/>
    <property type="match status" value="1"/>
</dbReference>
<dbReference type="NCBIfam" id="NF008035">
    <property type="entry name" value="PRK10767.1"/>
    <property type="match status" value="1"/>
</dbReference>
<dbReference type="GO" id="GO:0009408">
    <property type="term" value="P:response to heat"/>
    <property type="evidence" value="ECO:0007669"/>
    <property type="project" value="InterPro"/>
</dbReference>
<evidence type="ECO:0000313" key="16">
    <source>
        <dbReference type="Proteomes" id="UP000238176"/>
    </source>
</evidence>
<dbReference type="Pfam" id="PF01556">
    <property type="entry name" value="DnaJ_C"/>
    <property type="match status" value="1"/>
</dbReference>
<dbReference type="SUPFAM" id="SSF57938">
    <property type="entry name" value="DnaJ/Hsp40 cysteine-rich domain"/>
    <property type="match status" value="1"/>
</dbReference>
<feature type="binding site" evidence="11">
    <location>
        <position position="194"/>
    </location>
    <ligand>
        <name>Zn(2+)</name>
        <dbReference type="ChEBI" id="CHEBI:29105"/>
        <label>2</label>
    </ligand>
</feature>
<comment type="domain">
    <text evidence="11">The J domain is necessary and sufficient to stimulate DnaK ATPase activity. Zinc center 1 plays an important role in the autonomous, DnaK-independent chaperone activity of DnaJ. Zinc center 2 is essential for interaction with DnaK and for DnaJ activity.</text>
</comment>
<feature type="binding site" evidence="11">
    <location>
        <position position="151"/>
    </location>
    <ligand>
        <name>Zn(2+)</name>
        <dbReference type="ChEBI" id="CHEBI:29105"/>
        <label>1</label>
    </ligand>
</feature>
<keyword evidence="7 11" id="KW-0346">Stress response</keyword>
<keyword evidence="5 11" id="KW-0863">Zinc-finger</keyword>
<dbReference type="GO" id="GO:0006260">
    <property type="term" value="P:DNA replication"/>
    <property type="evidence" value="ECO:0007669"/>
    <property type="project" value="UniProtKB-KW"/>
</dbReference>
<evidence type="ECO:0000256" key="11">
    <source>
        <dbReference type="HAMAP-Rule" id="MF_01152"/>
    </source>
</evidence>
<reference evidence="15 16" key="1">
    <citation type="submission" date="2018-03" db="EMBL/GenBank/DDBJ databases">
        <title>Genomic Encyclopedia of Type Strains, Phase III (KMG-III): the genomes of soil and plant-associated and newly described type strains.</title>
        <authorList>
            <person name="Whitman W."/>
        </authorList>
    </citation>
    <scope>NUCLEOTIDE SEQUENCE [LARGE SCALE GENOMIC DNA]</scope>
    <source>
        <strain evidence="15 16">CGMCC 4.7067</strain>
    </source>
</reference>
<dbReference type="InterPro" id="IPR008971">
    <property type="entry name" value="HSP40/DnaJ_pept-bd"/>
</dbReference>
<dbReference type="CDD" id="cd10719">
    <property type="entry name" value="DnaJ_zf"/>
    <property type="match status" value="1"/>
</dbReference>
<evidence type="ECO:0000256" key="6">
    <source>
        <dbReference type="ARBA" id="ARBA00022833"/>
    </source>
</evidence>
<dbReference type="GO" id="GO:0042026">
    <property type="term" value="P:protein refolding"/>
    <property type="evidence" value="ECO:0007669"/>
    <property type="project" value="TreeGrafter"/>
</dbReference>
<dbReference type="InterPro" id="IPR001305">
    <property type="entry name" value="HSP_DnaJ_Cys-rich_dom"/>
</dbReference>
<dbReference type="CDD" id="cd06257">
    <property type="entry name" value="DnaJ"/>
    <property type="match status" value="1"/>
</dbReference>
<evidence type="ECO:0000259" key="14">
    <source>
        <dbReference type="PROSITE" id="PS51188"/>
    </source>
</evidence>
<proteinExistence type="inferred from homology"/>
<evidence type="ECO:0000256" key="7">
    <source>
        <dbReference type="ARBA" id="ARBA00023016"/>
    </source>
</evidence>
<feature type="binding site" evidence="11">
    <location>
        <position position="205"/>
    </location>
    <ligand>
        <name>Zn(2+)</name>
        <dbReference type="ChEBI" id="CHEBI:29105"/>
        <label>1</label>
    </ligand>
</feature>
<dbReference type="FunFam" id="2.60.260.20:FF:000009">
    <property type="entry name" value="Putative Mitochondrial DnaJ chaperone"/>
    <property type="match status" value="1"/>
</dbReference>
<dbReference type="Gene3D" id="1.10.287.110">
    <property type="entry name" value="DnaJ domain"/>
    <property type="match status" value="1"/>
</dbReference>
<dbReference type="FunFam" id="2.10.230.10:FF:000002">
    <property type="entry name" value="Molecular chaperone DnaJ"/>
    <property type="match status" value="1"/>
</dbReference>
<dbReference type="NCBIfam" id="NF010871">
    <property type="entry name" value="PRK14278.1"/>
    <property type="match status" value="1"/>
</dbReference>
<gene>
    <name evidence="11" type="primary">dnaJ</name>
    <name evidence="15" type="ORF">B0I28_106374</name>
</gene>
<feature type="binding site" evidence="11">
    <location>
        <position position="168"/>
    </location>
    <ligand>
        <name>Zn(2+)</name>
        <dbReference type="ChEBI" id="CHEBI:29105"/>
        <label>2</label>
    </ligand>
</feature>
<dbReference type="SUPFAM" id="SSF46565">
    <property type="entry name" value="Chaperone J-domain"/>
    <property type="match status" value="1"/>
</dbReference>
<evidence type="ECO:0000256" key="8">
    <source>
        <dbReference type="ARBA" id="ARBA00023186"/>
    </source>
</evidence>
<dbReference type="NCBIfam" id="TIGR02349">
    <property type="entry name" value="DnaJ_bact"/>
    <property type="match status" value="1"/>
</dbReference>
<feature type="binding site" evidence="11">
    <location>
        <position position="148"/>
    </location>
    <ligand>
        <name>Zn(2+)</name>
        <dbReference type="ChEBI" id="CHEBI:29105"/>
        <label>1</label>
    </ligand>
</feature>
<feature type="binding site" evidence="11">
    <location>
        <position position="208"/>
    </location>
    <ligand>
        <name>Zn(2+)</name>
        <dbReference type="ChEBI" id="CHEBI:29105"/>
        <label>1</label>
    </ligand>
</feature>
<dbReference type="InterPro" id="IPR012724">
    <property type="entry name" value="DnaJ"/>
</dbReference>
<dbReference type="InterPro" id="IPR036869">
    <property type="entry name" value="J_dom_sf"/>
</dbReference>
<keyword evidence="8 11" id="KW-0143">Chaperone</keyword>
<protein>
    <recommendedName>
        <fullName evidence="10 11">Chaperone protein DnaJ</fullName>
    </recommendedName>
</protein>
<feature type="binding site" evidence="11">
    <location>
        <position position="191"/>
    </location>
    <ligand>
        <name>Zn(2+)</name>
        <dbReference type="ChEBI" id="CHEBI:29105"/>
        <label>2</label>
    </ligand>
</feature>
<keyword evidence="1 11" id="KW-0963">Cytoplasm</keyword>
<dbReference type="EMBL" id="PVTJ01000006">
    <property type="protein sequence ID" value="PRY57950.1"/>
    <property type="molecule type" value="Genomic_DNA"/>
</dbReference>
<dbReference type="SUPFAM" id="SSF49493">
    <property type="entry name" value="HSP40/DnaJ peptide-binding domain"/>
    <property type="match status" value="2"/>
</dbReference>
<keyword evidence="16" id="KW-1185">Reference proteome</keyword>
<dbReference type="PROSITE" id="PS50076">
    <property type="entry name" value="DNAJ_2"/>
    <property type="match status" value="1"/>
</dbReference>
<name>A0A2T0UJ31_9ACTN</name>
<dbReference type="Gene3D" id="2.60.260.20">
    <property type="entry name" value="Urease metallochaperone UreE, N-terminal domain"/>
    <property type="match status" value="2"/>
</dbReference>